<reference evidence="2" key="1">
    <citation type="submission" date="2023-07" db="EMBL/GenBank/DDBJ databases">
        <title>30 novel species of actinomycetes from the DSMZ collection.</title>
        <authorList>
            <person name="Nouioui I."/>
        </authorList>
    </citation>
    <scope>NUCLEOTIDE SEQUENCE [LARGE SCALE GENOMIC DNA]</scope>
    <source>
        <strain evidence="2">DSM 45834</strain>
    </source>
</reference>
<keyword evidence="2" id="KW-1185">Reference proteome</keyword>
<proteinExistence type="predicted"/>
<dbReference type="Proteomes" id="UP001183202">
    <property type="component" value="Unassembled WGS sequence"/>
</dbReference>
<name>A0ABU2NC35_9PSEU</name>
<dbReference type="EMBL" id="JAVREJ010000013">
    <property type="protein sequence ID" value="MDT0351491.1"/>
    <property type="molecule type" value="Genomic_DNA"/>
</dbReference>
<organism evidence="1 2">
    <name type="scientific">Pseudonocardia charpentierae</name>
    <dbReference type="NCBI Taxonomy" id="3075545"/>
    <lineage>
        <taxon>Bacteria</taxon>
        <taxon>Bacillati</taxon>
        <taxon>Actinomycetota</taxon>
        <taxon>Actinomycetes</taxon>
        <taxon>Pseudonocardiales</taxon>
        <taxon>Pseudonocardiaceae</taxon>
        <taxon>Pseudonocardia</taxon>
    </lineage>
</organism>
<protein>
    <submittedName>
        <fullName evidence="1">Uncharacterized protein</fullName>
    </submittedName>
</protein>
<comment type="caution">
    <text evidence="1">The sequence shown here is derived from an EMBL/GenBank/DDBJ whole genome shotgun (WGS) entry which is preliminary data.</text>
</comment>
<accession>A0ABU2NC35</accession>
<evidence type="ECO:0000313" key="1">
    <source>
        <dbReference type="EMBL" id="MDT0351491.1"/>
    </source>
</evidence>
<evidence type="ECO:0000313" key="2">
    <source>
        <dbReference type="Proteomes" id="UP001183202"/>
    </source>
</evidence>
<dbReference type="RefSeq" id="WP_311557829.1">
    <property type="nucleotide sequence ID" value="NZ_JAVREJ010000013.1"/>
</dbReference>
<gene>
    <name evidence="1" type="ORF">RM445_18325</name>
</gene>
<sequence length="197" mass="21069">MADSNGAAPHAVRRLDGSEATELSALAAVFDDLQYSLQCCEHLVGALARPETDTVLVEALFTGALVAYARCFSGRTKILSDDDLDKLELDGDVAGFHRVLLRLRDHYASRHTNPRETFTVGVAQRNNGRAAGVAVVGAQQPAVDDTTVRQLGRIAYGLSGLVDARMQAAQQKVHLVAQDLDAARLIALPLVDVQVPA</sequence>